<protein>
    <submittedName>
        <fullName evidence="2">Phage minor capsid protein</fullName>
    </submittedName>
</protein>
<sequence>MTAAVPLGASPADGATVLKTLLDVWDVAAERMIITVARRLARGITQDGWAERKAREVLGLRDELRAITTRLDISAPDLAEQALAEAYTIGQRTADTLGRPLQSRPELVDALARRFVGQLVGAHLPVIRAHEDLFQRTVRDAELLMQTGTIVRRDAVAQVVDRLLAQGKDRFPDAAGREWHLDTYARMAGRTVAGQAVVQGQLDQMVAEGRDVVKVSDSPRECRLCEPWESKLLSITGTSTGQELGGHRVVATVAAARAAGLWHPNCTHRADPFVPGLTVVKAADANPDGYKQQQQLRALERRARELKRREAAAAELGDTPTARKLRADIRANSAAIRQHAEDTGQNRRRDRERPVA</sequence>
<comment type="caution">
    <text evidence="2">The sequence shown here is derived from an EMBL/GenBank/DDBJ whole genome shotgun (WGS) entry which is preliminary data.</text>
</comment>
<organism evidence="2 3">
    <name type="scientific">Amycolatopsis heterodermiae</name>
    <dbReference type="NCBI Taxonomy" id="3110235"/>
    <lineage>
        <taxon>Bacteria</taxon>
        <taxon>Bacillati</taxon>
        <taxon>Actinomycetota</taxon>
        <taxon>Actinomycetes</taxon>
        <taxon>Pseudonocardiales</taxon>
        <taxon>Pseudonocardiaceae</taxon>
        <taxon>Amycolatopsis</taxon>
    </lineage>
</organism>
<reference evidence="2 3" key="1">
    <citation type="submission" date="2023-12" db="EMBL/GenBank/DDBJ databases">
        <title>Amycolatopsis sp. V23-08.</title>
        <authorList>
            <person name="Somphong A."/>
        </authorList>
    </citation>
    <scope>NUCLEOTIDE SEQUENCE [LARGE SCALE GENOMIC DNA]</scope>
    <source>
        <strain evidence="2 3">V23-08</strain>
    </source>
</reference>
<feature type="region of interest" description="Disordered" evidence="1">
    <location>
        <begin position="310"/>
        <end position="356"/>
    </location>
</feature>
<gene>
    <name evidence="2" type="ORF">VA596_49925</name>
</gene>
<proteinExistence type="predicted"/>
<dbReference type="RefSeq" id="WP_323337863.1">
    <property type="nucleotide sequence ID" value="NZ_JAYFSI010000027.1"/>
</dbReference>
<dbReference type="EMBL" id="JAYFSI010000027">
    <property type="protein sequence ID" value="MEA5367730.1"/>
    <property type="molecule type" value="Genomic_DNA"/>
</dbReference>
<feature type="compositionally biased region" description="Basic and acidic residues" evidence="1">
    <location>
        <begin position="338"/>
        <end position="356"/>
    </location>
</feature>
<evidence type="ECO:0000256" key="1">
    <source>
        <dbReference type="SAM" id="MobiDB-lite"/>
    </source>
</evidence>
<name>A0ABU5RP79_9PSEU</name>
<evidence type="ECO:0000313" key="3">
    <source>
        <dbReference type="Proteomes" id="UP001304298"/>
    </source>
</evidence>
<dbReference type="InterPro" id="IPR009319">
    <property type="entry name" value="Phage_A118_VSP1"/>
</dbReference>
<evidence type="ECO:0000313" key="2">
    <source>
        <dbReference type="EMBL" id="MEA5367730.1"/>
    </source>
</evidence>
<accession>A0ABU5RP79</accession>
<dbReference type="Proteomes" id="UP001304298">
    <property type="component" value="Unassembled WGS sequence"/>
</dbReference>
<dbReference type="Pfam" id="PF06152">
    <property type="entry name" value="Phage_min_cap2"/>
    <property type="match status" value="1"/>
</dbReference>
<keyword evidence="3" id="KW-1185">Reference proteome</keyword>